<dbReference type="GO" id="GO:0007200">
    <property type="term" value="P:phospholipase C-activating G protein-coupled receptor signaling pathway"/>
    <property type="evidence" value="ECO:0007669"/>
    <property type="project" value="TreeGrafter"/>
</dbReference>
<dbReference type="EMBL" id="DYDO01003554">
    <property type="protein sequence ID" value="DBA13455.1"/>
    <property type="molecule type" value="Genomic_DNA"/>
</dbReference>
<evidence type="ECO:0000313" key="13">
    <source>
        <dbReference type="Proteomes" id="UP001181693"/>
    </source>
</evidence>
<evidence type="ECO:0000256" key="4">
    <source>
        <dbReference type="ARBA" id="ARBA00023040"/>
    </source>
</evidence>
<keyword evidence="13" id="KW-1185">Reference proteome</keyword>
<dbReference type="InterPro" id="IPR000276">
    <property type="entry name" value="GPCR_Rhodpsn"/>
</dbReference>
<dbReference type="PANTHER" id="PTHR24225:SF73">
    <property type="entry name" value="C3A ANAPHYLATOXIN CHEMOTACTIC RECEPTOR-LIKE"/>
    <property type="match status" value="1"/>
</dbReference>
<evidence type="ECO:0000256" key="1">
    <source>
        <dbReference type="ARBA" id="ARBA00004141"/>
    </source>
</evidence>
<dbReference type="GO" id="GO:0006954">
    <property type="term" value="P:inflammatory response"/>
    <property type="evidence" value="ECO:0007669"/>
    <property type="project" value="TreeGrafter"/>
</dbReference>
<proteinExistence type="inferred from homology"/>
<organism evidence="12 13">
    <name type="scientific">Pyxicephalus adspersus</name>
    <name type="common">African bullfrog</name>
    <dbReference type="NCBI Taxonomy" id="30357"/>
    <lineage>
        <taxon>Eukaryota</taxon>
        <taxon>Metazoa</taxon>
        <taxon>Chordata</taxon>
        <taxon>Craniata</taxon>
        <taxon>Vertebrata</taxon>
        <taxon>Euteleostomi</taxon>
        <taxon>Amphibia</taxon>
        <taxon>Batrachia</taxon>
        <taxon>Anura</taxon>
        <taxon>Neobatrachia</taxon>
        <taxon>Ranoidea</taxon>
        <taxon>Pyxicephalidae</taxon>
        <taxon>Pyxicephalinae</taxon>
        <taxon>Pyxicephalus</taxon>
    </lineage>
</organism>
<protein>
    <recommendedName>
        <fullName evidence="11">G-protein coupled receptors family 1 profile domain-containing protein</fullName>
    </recommendedName>
</protein>
<keyword evidence="5 10" id="KW-0472">Membrane</keyword>
<feature type="transmembrane region" description="Helical" evidence="10">
    <location>
        <begin position="272"/>
        <end position="295"/>
    </location>
</feature>
<feature type="domain" description="G-protein coupled receptors family 1 profile" evidence="11">
    <location>
        <begin position="30"/>
        <end position="292"/>
    </location>
</feature>
<evidence type="ECO:0000259" key="11">
    <source>
        <dbReference type="PROSITE" id="PS50262"/>
    </source>
</evidence>
<keyword evidence="7 9" id="KW-0807">Transducer</keyword>
<evidence type="ECO:0000313" key="12">
    <source>
        <dbReference type="EMBL" id="DBA13455.1"/>
    </source>
</evidence>
<accession>A0AAV2ZNL1</accession>
<evidence type="ECO:0000256" key="5">
    <source>
        <dbReference type="ARBA" id="ARBA00023136"/>
    </source>
</evidence>
<keyword evidence="3 10" id="KW-1133">Transmembrane helix</keyword>
<dbReference type="Proteomes" id="UP001181693">
    <property type="component" value="Unassembled WGS sequence"/>
</dbReference>
<evidence type="ECO:0000256" key="2">
    <source>
        <dbReference type="ARBA" id="ARBA00022692"/>
    </source>
</evidence>
<feature type="transmembrane region" description="Helical" evidence="10">
    <location>
        <begin position="49"/>
        <end position="69"/>
    </location>
</feature>
<dbReference type="GO" id="GO:0005886">
    <property type="term" value="C:plasma membrane"/>
    <property type="evidence" value="ECO:0007669"/>
    <property type="project" value="TreeGrafter"/>
</dbReference>
<dbReference type="InterPro" id="IPR017452">
    <property type="entry name" value="GPCR_Rhodpsn_7TM"/>
</dbReference>
<evidence type="ECO:0000256" key="7">
    <source>
        <dbReference type="ARBA" id="ARBA00023224"/>
    </source>
</evidence>
<dbReference type="Pfam" id="PF00001">
    <property type="entry name" value="7tm_1"/>
    <property type="match status" value="1"/>
</dbReference>
<dbReference type="GO" id="GO:0004875">
    <property type="term" value="F:complement receptor activity"/>
    <property type="evidence" value="ECO:0007669"/>
    <property type="project" value="TreeGrafter"/>
</dbReference>
<dbReference type="PROSITE" id="PS50262">
    <property type="entry name" value="G_PROTEIN_RECEP_F1_2"/>
    <property type="match status" value="1"/>
</dbReference>
<keyword evidence="4 9" id="KW-0297">G-protein coupled receptor</keyword>
<dbReference type="GO" id="GO:0007204">
    <property type="term" value="P:positive regulation of cytosolic calcium ion concentration"/>
    <property type="evidence" value="ECO:0007669"/>
    <property type="project" value="TreeGrafter"/>
</dbReference>
<name>A0AAV2ZNL1_PYXAD</name>
<dbReference type="SUPFAM" id="SSF81321">
    <property type="entry name" value="Family A G protein-coupled receptor-like"/>
    <property type="match status" value="1"/>
</dbReference>
<sequence length="319" mass="36860">MNNTYEKEYIATKILTVSCFCITFVLGMIGNGLVIWICGFRMKTVSAVWFLNLAIADLVFCLSLPVRIMDWLYISQNLKNGHIICGFLILFNFFMLALNSVVSVTFLTVINVHRCVSIMWPLWAKVHCTRRLAKIASVFLWVLPLTCVVLINFTFIHIDNSAIKKFFFLFIPELTYLLNMKNFYILTDHISPTLSINCVLTFLIPFIIIIICNGLIIYKLSTNRFKKPKAFFRTFRLIIAVVVCFFICWFPFNIWPLIAFKVNLFESVEDFIICNVCLCLVSISSCINPILYVLLGHTRGTKSRKSIKTRVENVINDFK</sequence>
<feature type="transmembrane region" description="Helical" evidence="10">
    <location>
        <begin position="230"/>
        <end position="252"/>
    </location>
</feature>
<dbReference type="Gene3D" id="1.20.1070.10">
    <property type="entry name" value="Rhodopsin 7-helix transmembrane proteins"/>
    <property type="match status" value="1"/>
</dbReference>
<evidence type="ECO:0000256" key="9">
    <source>
        <dbReference type="RuleBase" id="RU000688"/>
    </source>
</evidence>
<evidence type="ECO:0000256" key="10">
    <source>
        <dbReference type="SAM" id="Phobius"/>
    </source>
</evidence>
<dbReference type="AlphaFoldDB" id="A0AAV2ZNL1"/>
<keyword evidence="2 9" id="KW-0812">Transmembrane</keyword>
<dbReference type="GO" id="GO:0004982">
    <property type="term" value="F:N-formyl peptide receptor activity"/>
    <property type="evidence" value="ECO:0007669"/>
    <property type="project" value="TreeGrafter"/>
</dbReference>
<comment type="subcellular location">
    <subcellularLocation>
        <location evidence="1">Membrane</location>
        <topology evidence="1">Multi-pass membrane protein</topology>
    </subcellularLocation>
</comment>
<gene>
    <name evidence="12" type="ORF">GDO54_018562</name>
</gene>
<comment type="caution">
    <text evidence="12">The sequence shown here is derived from an EMBL/GenBank/DDBJ whole genome shotgun (WGS) entry which is preliminary data.</text>
</comment>
<feature type="transmembrane region" description="Helical" evidence="10">
    <location>
        <begin position="194"/>
        <end position="218"/>
    </location>
</feature>
<comment type="similarity">
    <text evidence="9">Belongs to the G-protein coupled receptor 1 family.</text>
</comment>
<reference evidence="12" key="1">
    <citation type="thesis" date="2020" institute="ProQuest LLC" country="789 East Eisenhower Parkway, Ann Arbor, MI, USA">
        <title>Comparative Genomics and Chromosome Evolution.</title>
        <authorList>
            <person name="Mudd A.B."/>
        </authorList>
    </citation>
    <scope>NUCLEOTIDE SEQUENCE</scope>
    <source>
        <strain evidence="12">1538</strain>
        <tissue evidence="12">Blood</tissue>
    </source>
</reference>
<feature type="transmembrane region" description="Helical" evidence="10">
    <location>
        <begin position="135"/>
        <end position="158"/>
    </location>
</feature>
<keyword evidence="6 9" id="KW-0675">Receptor</keyword>
<dbReference type="PANTHER" id="PTHR24225">
    <property type="entry name" value="CHEMOTACTIC RECEPTOR"/>
    <property type="match status" value="1"/>
</dbReference>
<dbReference type="PROSITE" id="PS00237">
    <property type="entry name" value="G_PROTEIN_RECEP_F1_1"/>
    <property type="match status" value="1"/>
</dbReference>
<evidence type="ECO:0000256" key="6">
    <source>
        <dbReference type="ARBA" id="ARBA00023170"/>
    </source>
</evidence>
<comment type="similarity">
    <text evidence="8">Belongs to the chemokine-like receptor (CMKLR) family.</text>
</comment>
<evidence type="ECO:0000256" key="3">
    <source>
        <dbReference type="ARBA" id="ARBA00022989"/>
    </source>
</evidence>
<dbReference type="InterPro" id="IPR000826">
    <property type="entry name" value="Formyl_rcpt-rel"/>
</dbReference>
<dbReference type="PRINTS" id="PR00237">
    <property type="entry name" value="GPCRRHODOPSN"/>
</dbReference>
<feature type="transmembrane region" description="Helical" evidence="10">
    <location>
        <begin position="12"/>
        <end position="37"/>
    </location>
</feature>
<evidence type="ECO:0000256" key="8">
    <source>
        <dbReference type="ARBA" id="ARBA00025736"/>
    </source>
</evidence>